<reference evidence="1" key="1">
    <citation type="submission" date="2023-03" db="EMBL/GenBank/DDBJ databases">
        <title>Massive genome expansion in bonnet fungi (Mycena s.s.) driven by repeated elements and novel gene families across ecological guilds.</title>
        <authorList>
            <consortium name="Lawrence Berkeley National Laboratory"/>
            <person name="Harder C.B."/>
            <person name="Miyauchi S."/>
            <person name="Viragh M."/>
            <person name="Kuo A."/>
            <person name="Thoen E."/>
            <person name="Andreopoulos B."/>
            <person name="Lu D."/>
            <person name="Skrede I."/>
            <person name="Drula E."/>
            <person name="Henrissat B."/>
            <person name="Morin E."/>
            <person name="Kohler A."/>
            <person name="Barry K."/>
            <person name="LaButti K."/>
            <person name="Morin E."/>
            <person name="Salamov A."/>
            <person name="Lipzen A."/>
            <person name="Mereny Z."/>
            <person name="Hegedus B."/>
            <person name="Baldrian P."/>
            <person name="Stursova M."/>
            <person name="Weitz H."/>
            <person name="Taylor A."/>
            <person name="Grigoriev I.V."/>
            <person name="Nagy L.G."/>
            <person name="Martin F."/>
            <person name="Kauserud H."/>
        </authorList>
    </citation>
    <scope>NUCLEOTIDE SEQUENCE</scope>
    <source>
        <strain evidence="1">9144</strain>
    </source>
</reference>
<dbReference type="InterPro" id="IPR032675">
    <property type="entry name" value="LRR_dom_sf"/>
</dbReference>
<dbReference type="EMBL" id="JARJCW010000035">
    <property type="protein sequence ID" value="KAJ7207978.1"/>
    <property type="molecule type" value="Genomic_DNA"/>
</dbReference>
<comment type="caution">
    <text evidence="1">The sequence shown here is derived from an EMBL/GenBank/DDBJ whole genome shotgun (WGS) entry which is preliminary data.</text>
</comment>
<organism evidence="1 2">
    <name type="scientific">Mycena pura</name>
    <dbReference type="NCBI Taxonomy" id="153505"/>
    <lineage>
        <taxon>Eukaryota</taxon>
        <taxon>Fungi</taxon>
        <taxon>Dikarya</taxon>
        <taxon>Basidiomycota</taxon>
        <taxon>Agaricomycotina</taxon>
        <taxon>Agaricomycetes</taxon>
        <taxon>Agaricomycetidae</taxon>
        <taxon>Agaricales</taxon>
        <taxon>Marasmiineae</taxon>
        <taxon>Mycenaceae</taxon>
        <taxon>Mycena</taxon>
    </lineage>
</organism>
<dbReference type="AlphaFoldDB" id="A0AAD6VB61"/>
<keyword evidence="2" id="KW-1185">Reference proteome</keyword>
<evidence type="ECO:0008006" key="3">
    <source>
        <dbReference type="Google" id="ProtNLM"/>
    </source>
</evidence>
<evidence type="ECO:0000313" key="1">
    <source>
        <dbReference type="EMBL" id="KAJ7207978.1"/>
    </source>
</evidence>
<protein>
    <recommendedName>
        <fullName evidence="3">F-box domain-containing protein</fullName>
    </recommendedName>
</protein>
<name>A0AAD6VB61_9AGAR</name>
<gene>
    <name evidence="1" type="ORF">GGX14DRAFT_634651</name>
</gene>
<sequence>MKDPVGLLSFPNELLIIIFENPKFPVDYLCVLSALCRRLHFLALPIYFRRCGIPDPSKSVIIPLSKDGADMLAALSMALFLSSLQDITCMFPHPSCTSIFPLLPHLDRFRRFISRFPSVKRVTLQLDARNSLCNVVGDDAALRAWSATLGGLLNTLVERRCTELTVRYGGYLTRSYTLSAGDPRHPKRVRRALKAMKRLFRPRPTMSGKGWEFLRAPDQGRERALISASTRSSKLTTLHIQSAILVMPPCLNWTLSALRNCSITTLSLSQISLDKGLWGPTLSLIAMATPNLPTLSLSELDAISDEEILRFCARLPRLVSLKIGRNEEAQGTPTQCTKGRVPEFRNLACLVAPADFILYFLRAPQCFPKLQSLCIAFHGKTHIRSVGTQLGAVCKALAASKVAPSIGLSLALFSDTIPFDIDAAPSLSRDVTYYFSHVASLDLEVFPYNSAEIVRWIRLFSSVQHVSLNVRSKPADVEADAGRFLKAFSAEKSLLRSIAINGKRHNLYDLPTQEA</sequence>
<evidence type="ECO:0000313" key="2">
    <source>
        <dbReference type="Proteomes" id="UP001219525"/>
    </source>
</evidence>
<dbReference type="Proteomes" id="UP001219525">
    <property type="component" value="Unassembled WGS sequence"/>
</dbReference>
<accession>A0AAD6VB61</accession>
<dbReference type="Gene3D" id="3.80.10.10">
    <property type="entry name" value="Ribonuclease Inhibitor"/>
    <property type="match status" value="1"/>
</dbReference>
<proteinExistence type="predicted"/>